<dbReference type="GO" id="GO:0008320">
    <property type="term" value="F:protein transmembrane transporter activity"/>
    <property type="evidence" value="ECO:0007669"/>
    <property type="project" value="UniProtKB-UniRule"/>
</dbReference>
<dbReference type="OrthoDB" id="9806365at2"/>
<evidence type="ECO:0000256" key="7">
    <source>
        <dbReference type="ARBA" id="ARBA00023010"/>
    </source>
</evidence>
<dbReference type="PANTHER" id="PTHR33910:SF1">
    <property type="entry name" value="PROTEIN TRANSLOCASE SUBUNIT SECE"/>
    <property type="match status" value="1"/>
</dbReference>
<dbReference type="GO" id="GO:0065002">
    <property type="term" value="P:intracellular protein transmembrane transport"/>
    <property type="evidence" value="ECO:0007669"/>
    <property type="project" value="UniProtKB-UniRule"/>
</dbReference>
<protein>
    <recommendedName>
        <fullName evidence="9">Protein translocase subunit SecE</fullName>
    </recommendedName>
</protein>
<evidence type="ECO:0000256" key="4">
    <source>
        <dbReference type="ARBA" id="ARBA00022692"/>
    </source>
</evidence>
<dbReference type="PRINTS" id="PR01650">
    <property type="entry name" value="SECETRNLCASE"/>
</dbReference>
<name>A0A1M5ZWP8_9GAMM</name>
<dbReference type="Gene3D" id="1.20.5.1030">
    <property type="entry name" value="Preprotein translocase secy subunit"/>
    <property type="match status" value="1"/>
</dbReference>
<evidence type="ECO:0000256" key="3">
    <source>
        <dbReference type="ARBA" id="ARBA00022475"/>
    </source>
</evidence>
<keyword evidence="7 9" id="KW-0811">Translocation</keyword>
<evidence type="ECO:0000256" key="9">
    <source>
        <dbReference type="HAMAP-Rule" id="MF_00422"/>
    </source>
</evidence>
<dbReference type="GO" id="GO:0009306">
    <property type="term" value="P:protein secretion"/>
    <property type="evidence" value="ECO:0007669"/>
    <property type="project" value="UniProtKB-UniRule"/>
</dbReference>
<comment type="similarity">
    <text evidence="9">Belongs to the SecE/SEC61-gamma family.</text>
</comment>
<evidence type="ECO:0000256" key="5">
    <source>
        <dbReference type="ARBA" id="ARBA00022927"/>
    </source>
</evidence>
<reference evidence="10 11" key="1">
    <citation type="submission" date="2016-11" db="EMBL/GenBank/DDBJ databases">
        <authorList>
            <person name="Jaros S."/>
            <person name="Januszkiewicz K."/>
            <person name="Wedrychowicz H."/>
        </authorList>
    </citation>
    <scope>NUCLEOTIDE SEQUENCE [LARGE SCALE GENOMIC DNA]</scope>
    <source>
        <strain evidence="10 11">DSM 16917</strain>
    </source>
</reference>
<dbReference type="PROSITE" id="PS01067">
    <property type="entry name" value="SECE_SEC61G"/>
    <property type="match status" value="1"/>
</dbReference>
<feature type="transmembrane region" description="Helical" evidence="9">
    <location>
        <begin position="40"/>
        <end position="57"/>
    </location>
</feature>
<evidence type="ECO:0000256" key="2">
    <source>
        <dbReference type="ARBA" id="ARBA00022448"/>
    </source>
</evidence>
<keyword evidence="2 9" id="KW-0813">Transport</keyword>
<keyword evidence="11" id="KW-1185">Reference proteome</keyword>
<comment type="function">
    <text evidence="9">Essential subunit of the Sec protein translocation channel SecYEG. Clamps together the 2 halves of SecY. May contact the channel plug during translocation.</text>
</comment>
<dbReference type="Pfam" id="PF00584">
    <property type="entry name" value="SecE"/>
    <property type="match status" value="1"/>
</dbReference>
<evidence type="ECO:0000313" key="10">
    <source>
        <dbReference type="EMBL" id="SHI28684.1"/>
    </source>
</evidence>
<dbReference type="STRING" id="299255.SAMN02745129_0589"/>
<keyword evidence="3 9" id="KW-1003">Cell membrane</keyword>
<comment type="subunit">
    <text evidence="9">Component of the Sec protein translocase complex. Heterotrimer consisting of SecY, SecE and SecG subunits. The heterotrimers can form oligomers, although 1 heterotrimer is thought to be able to translocate proteins. Interacts with the ribosome. Interacts with SecDF, and other proteins may be involved. Interacts with SecA.</text>
</comment>
<dbReference type="GO" id="GO:0043952">
    <property type="term" value="P:protein transport by the Sec complex"/>
    <property type="evidence" value="ECO:0007669"/>
    <property type="project" value="UniProtKB-UniRule"/>
</dbReference>
<dbReference type="AlphaFoldDB" id="A0A1M5ZWP8"/>
<comment type="caution">
    <text evidence="9">Lacks conserved residue(s) required for the propagation of feature annotation.</text>
</comment>
<dbReference type="InterPro" id="IPR001901">
    <property type="entry name" value="Translocase_SecE/Sec61-g"/>
</dbReference>
<dbReference type="HAMAP" id="MF_00422">
    <property type="entry name" value="SecE"/>
    <property type="match status" value="1"/>
</dbReference>
<evidence type="ECO:0000256" key="8">
    <source>
        <dbReference type="ARBA" id="ARBA00023136"/>
    </source>
</evidence>
<dbReference type="InterPro" id="IPR005807">
    <property type="entry name" value="SecE_bac"/>
</dbReference>
<dbReference type="PANTHER" id="PTHR33910">
    <property type="entry name" value="PROTEIN TRANSLOCASE SUBUNIT SECE"/>
    <property type="match status" value="1"/>
</dbReference>
<dbReference type="RefSeq" id="WP_067666130.1">
    <property type="nucleotide sequence ID" value="NZ_FQXG01000017.1"/>
</dbReference>
<feature type="transmembrane region" description="Helical" evidence="9">
    <location>
        <begin position="17"/>
        <end position="34"/>
    </location>
</feature>
<proteinExistence type="inferred from homology"/>
<dbReference type="GO" id="GO:0006605">
    <property type="term" value="P:protein targeting"/>
    <property type="evidence" value="ECO:0007669"/>
    <property type="project" value="UniProtKB-UniRule"/>
</dbReference>
<evidence type="ECO:0000256" key="1">
    <source>
        <dbReference type="ARBA" id="ARBA00004370"/>
    </source>
</evidence>
<gene>
    <name evidence="9" type="primary">secE</name>
    <name evidence="10" type="ORF">SAMN02745129_0589</name>
</gene>
<evidence type="ECO:0000313" key="11">
    <source>
        <dbReference type="Proteomes" id="UP000184268"/>
    </source>
</evidence>
<comment type="subcellular location">
    <subcellularLocation>
        <location evidence="1">Membrane</location>
    </subcellularLocation>
</comment>
<sequence length="123" mass="13204">MSTNTENQGSSMDTLKWGLVVVILAAAVVGNQYFDTVSVLYRALAVVAAIGGALLIASQTEKGKAGWAFAQEARLEVRKVVWPTRQETVQTTLIVLAVTAIVAFAIWLLDMGLVWIVNLITGV</sequence>
<dbReference type="NCBIfam" id="NF004372">
    <property type="entry name" value="PRK05740.1-2"/>
    <property type="match status" value="1"/>
</dbReference>
<accession>A0A1M5ZWP8</accession>
<keyword evidence="6 9" id="KW-1133">Transmembrane helix</keyword>
<keyword evidence="4 9" id="KW-0812">Transmembrane</keyword>
<dbReference type="GO" id="GO:0005886">
    <property type="term" value="C:plasma membrane"/>
    <property type="evidence" value="ECO:0007669"/>
    <property type="project" value="UniProtKB-UniRule"/>
</dbReference>
<feature type="transmembrane region" description="Helical" evidence="9">
    <location>
        <begin position="93"/>
        <end position="117"/>
    </location>
</feature>
<keyword evidence="8 9" id="KW-0472">Membrane</keyword>
<organism evidence="10 11">
    <name type="scientific">Ferrimonas marina</name>
    <dbReference type="NCBI Taxonomy" id="299255"/>
    <lineage>
        <taxon>Bacteria</taxon>
        <taxon>Pseudomonadati</taxon>
        <taxon>Pseudomonadota</taxon>
        <taxon>Gammaproteobacteria</taxon>
        <taxon>Alteromonadales</taxon>
        <taxon>Ferrimonadaceae</taxon>
        <taxon>Ferrimonas</taxon>
    </lineage>
</organism>
<dbReference type="EMBL" id="FQXG01000017">
    <property type="protein sequence ID" value="SHI28684.1"/>
    <property type="molecule type" value="Genomic_DNA"/>
</dbReference>
<dbReference type="InterPro" id="IPR038379">
    <property type="entry name" value="SecE_sf"/>
</dbReference>
<dbReference type="NCBIfam" id="TIGR00964">
    <property type="entry name" value="secE_bact"/>
    <property type="match status" value="1"/>
</dbReference>
<evidence type="ECO:0000256" key="6">
    <source>
        <dbReference type="ARBA" id="ARBA00022989"/>
    </source>
</evidence>
<keyword evidence="5 9" id="KW-0653">Protein transport</keyword>
<dbReference type="Proteomes" id="UP000184268">
    <property type="component" value="Unassembled WGS sequence"/>
</dbReference>